<name>A0A1V2IDC1_9ACTN</name>
<dbReference type="Pfam" id="PF13551">
    <property type="entry name" value="HTH_29"/>
    <property type="match status" value="1"/>
</dbReference>
<gene>
    <name evidence="1" type="ORF">BL253_14035</name>
</gene>
<dbReference type="SUPFAM" id="SSF46689">
    <property type="entry name" value="Homeodomain-like"/>
    <property type="match status" value="1"/>
</dbReference>
<dbReference type="Proteomes" id="UP000188929">
    <property type="component" value="Unassembled WGS sequence"/>
</dbReference>
<sequence length="122" mass="13904">MCEWYREVDVMAQPVRARRLTDEEGRRLLRIVRRGTHSSVRFRRALIIMASASGNTVPAIARLVAADEDTVRQVIHRFNEIGLDCLDPHWAGGRPRRISPEDEAFLVAAAQTRPTRLGRPFT</sequence>
<keyword evidence="2" id="KW-1185">Reference proteome</keyword>
<dbReference type="InterPro" id="IPR009057">
    <property type="entry name" value="Homeodomain-like_sf"/>
</dbReference>
<dbReference type="AlphaFoldDB" id="A0A1V2IDC1"/>
<protein>
    <submittedName>
        <fullName evidence="1">Transposase</fullName>
    </submittedName>
</protein>
<dbReference type="EMBL" id="MOMC01000026">
    <property type="protein sequence ID" value="ONH30456.1"/>
    <property type="molecule type" value="Genomic_DNA"/>
</dbReference>
<organism evidence="1 2">
    <name type="scientific">Pseudofrankia asymbiotica</name>
    <dbReference type="NCBI Taxonomy" id="1834516"/>
    <lineage>
        <taxon>Bacteria</taxon>
        <taxon>Bacillati</taxon>
        <taxon>Actinomycetota</taxon>
        <taxon>Actinomycetes</taxon>
        <taxon>Frankiales</taxon>
        <taxon>Frankiaceae</taxon>
        <taxon>Pseudofrankia</taxon>
    </lineage>
</organism>
<reference evidence="2" key="1">
    <citation type="submission" date="2016-10" db="EMBL/GenBank/DDBJ databases">
        <title>Frankia sp. NRRL B-16386 Genome sequencing.</title>
        <authorList>
            <person name="Ghodhbane-Gtari F."/>
            <person name="Swanson E."/>
            <person name="Gueddou A."/>
            <person name="Hezbri K."/>
            <person name="Ktari K."/>
            <person name="Nouioui I."/>
            <person name="Morris K."/>
            <person name="Simpson S."/>
            <person name="Abebe-Akele F."/>
            <person name="Thomas K."/>
            <person name="Gtari M."/>
            <person name="Tisa L.S."/>
        </authorList>
    </citation>
    <scope>NUCLEOTIDE SEQUENCE [LARGE SCALE GENOMIC DNA]</scope>
    <source>
        <strain evidence="2">NRRL B-16386</strain>
    </source>
</reference>
<dbReference type="STRING" id="1834516.BL253_14035"/>
<accession>A0A1V2IDC1</accession>
<comment type="caution">
    <text evidence="1">The sequence shown here is derived from an EMBL/GenBank/DDBJ whole genome shotgun (WGS) entry which is preliminary data.</text>
</comment>
<feature type="non-terminal residue" evidence="1">
    <location>
        <position position="122"/>
    </location>
</feature>
<evidence type="ECO:0000313" key="1">
    <source>
        <dbReference type="EMBL" id="ONH30456.1"/>
    </source>
</evidence>
<proteinExistence type="predicted"/>
<evidence type="ECO:0000313" key="2">
    <source>
        <dbReference type="Proteomes" id="UP000188929"/>
    </source>
</evidence>